<dbReference type="EMBL" id="KZ613468">
    <property type="protein sequence ID" value="PMD26176.1"/>
    <property type="molecule type" value="Genomic_DNA"/>
</dbReference>
<evidence type="ECO:0000313" key="1">
    <source>
        <dbReference type="EMBL" id="PMD26176.1"/>
    </source>
</evidence>
<dbReference type="AlphaFoldDB" id="A0A2J6QIT7"/>
<gene>
    <name evidence="1" type="ORF">NA56DRAFT_338758</name>
</gene>
<organism evidence="1 2">
    <name type="scientific">Hyaloscypha hepaticicola</name>
    <dbReference type="NCBI Taxonomy" id="2082293"/>
    <lineage>
        <taxon>Eukaryota</taxon>
        <taxon>Fungi</taxon>
        <taxon>Dikarya</taxon>
        <taxon>Ascomycota</taxon>
        <taxon>Pezizomycotina</taxon>
        <taxon>Leotiomycetes</taxon>
        <taxon>Helotiales</taxon>
        <taxon>Hyaloscyphaceae</taxon>
        <taxon>Hyaloscypha</taxon>
    </lineage>
</organism>
<reference evidence="1 2" key="1">
    <citation type="submission" date="2016-05" db="EMBL/GenBank/DDBJ databases">
        <title>A degradative enzymes factory behind the ericoid mycorrhizal symbiosis.</title>
        <authorList>
            <consortium name="DOE Joint Genome Institute"/>
            <person name="Martino E."/>
            <person name="Morin E."/>
            <person name="Grelet G."/>
            <person name="Kuo A."/>
            <person name="Kohler A."/>
            <person name="Daghino S."/>
            <person name="Barry K."/>
            <person name="Choi C."/>
            <person name="Cichocki N."/>
            <person name="Clum A."/>
            <person name="Copeland A."/>
            <person name="Hainaut M."/>
            <person name="Haridas S."/>
            <person name="Labutti K."/>
            <person name="Lindquist E."/>
            <person name="Lipzen A."/>
            <person name="Khouja H.-R."/>
            <person name="Murat C."/>
            <person name="Ohm R."/>
            <person name="Olson A."/>
            <person name="Spatafora J."/>
            <person name="Veneault-Fourrey C."/>
            <person name="Henrissat B."/>
            <person name="Grigoriev I."/>
            <person name="Martin F."/>
            <person name="Perotto S."/>
        </authorList>
    </citation>
    <scope>NUCLEOTIDE SEQUENCE [LARGE SCALE GENOMIC DNA]</scope>
    <source>
        <strain evidence="1 2">UAMH 7357</strain>
    </source>
</reference>
<dbReference type="Proteomes" id="UP000235672">
    <property type="component" value="Unassembled WGS sequence"/>
</dbReference>
<accession>A0A2J6QIT7</accession>
<name>A0A2J6QIT7_9HELO</name>
<proteinExistence type="predicted"/>
<keyword evidence="2" id="KW-1185">Reference proteome</keyword>
<evidence type="ECO:0000313" key="2">
    <source>
        <dbReference type="Proteomes" id="UP000235672"/>
    </source>
</evidence>
<protein>
    <submittedName>
        <fullName evidence="1">Uncharacterized protein</fullName>
    </submittedName>
</protein>
<sequence length="85" mass="9704">MKAKYGAYLAAIYQRCLSNRLCVGCVLVQFIIGLSAIKESRLLEDILTSRAENDCSIRCLKLAISGRRRLEGKCERRHRQDEDKS</sequence>